<dbReference type="EMBL" id="JACHVA010000009">
    <property type="protein sequence ID" value="MBC2600294.1"/>
    <property type="molecule type" value="Genomic_DNA"/>
</dbReference>
<comment type="catalytic activity">
    <reaction evidence="12">
        <text>2,5-diamino-6-hydroxy-4-(5-phosphoribosylamino)-pyrimidine + H2O + H(+) = 5-amino-6-(5-phospho-D-ribosylamino)uracil + NH4(+)</text>
        <dbReference type="Rhea" id="RHEA:21868"/>
        <dbReference type="ChEBI" id="CHEBI:15377"/>
        <dbReference type="ChEBI" id="CHEBI:15378"/>
        <dbReference type="ChEBI" id="CHEBI:28938"/>
        <dbReference type="ChEBI" id="CHEBI:58453"/>
        <dbReference type="ChEBI" id="CHEBI:58614"/>
        <dbReference type="EC" id="3.5.4.26"/>
    </reaction>
</comment>
<feature type="binding site" evidence="14">
    <location>
        <position position="174"/>
    </location>
    <ligand>
        <name>NADP(+)</name>
        <dbReference type="ChEBI" id="CHEBI:58349"/>
    </ligand>
</feature>
<dbReference type="Pfam" id="PF01872">
    <property type="entry name" value="RibD_C"/>
    <property type="match status" value="1"/>
</dbReference>
<feature type="binding site" evidence="14">
    <location>
        <position position="200"/>
    </location>
    <ligand>
        <name>NADP(+)</name>
        <dbReference type="ChEBI" id="CHEBI:58349"/>
    </ligand>
</feature>
<dbReference type="Gene3D" id="3.40.430.10">
    <property type="entry name" value="Dihydrofolate Reductase, subunit A"/>
    <property type="match status" value="1"/>
</dbReference>
<dbReference type="InterPro" id="IPR024072">
    <property type="entry name" value="DHFR-like_dom_sf"/>
</dbReference>
<keyword evidence="12 17" id="KW-0378">Hydrolase</keyword>
<evidence type="ECO:0000256" key="2">
    <source>
        <dbReference type="ARBA" id="ARBA00004882"/>
    </source>
</evidence>
<evidence type="ECO:0000256" key="13">
    <source>
        <dbReference type="PIRSR" id="PIRSR006769-1"/>
    </source>
</evidence>
<dbReference type="GO" id="GO:0008835">
    <property type="term" value="F:diaminohydroxyphosphoribosylaminopyrimidine deaminase activity"/>
    <property type="evidence" value="ECO:0007669"/>
    <property type="project" value="UniProtKB-EC"/>
</dbReference>
<evidence type="ECO:0000256" key="10">
    <source>
        <dbReference type="ARBA" id="ARBA00023002"/>
    </source>
</evidence>
<dbReference type="GO" id="GO:0009231">
    <property type="term" value="P:riboflavin biosynthetic process"/>
    <property type="evidence" value="ECO:0007669"/>
    <property type="project" value="UniProtKB-UniPathway"/>
</dbReference>
<feature type="domain" description="CMP/dCMP-type deaminase" evidence="16">
    <location>
        <begin position="4"/>
        <end position="116"/>
    </location>
</feature>
<feature type="binding site" evidence="14">
    <location>
        <position position="204"/>
    </location>
    <ligand>
        <name>NADP(+)</name>
        <dbReference type="ChEBI" id="CHEBI:58349"/>
    </ligand>
</feature>
<dbReference type="PROSITE" id="PS00903">
    <property type="entry name" value="CYT_DCMP_DEAMINASES_1"/>
    <property type="match status" value="1"/>
</dbReference>
<keyword evidence="9 12" id="KW-0521">NADP</keyword>
<dbReference type="GO" id="GO:0008270">
    <property type="term" value="F:zinc ion binding"/>
    <property type="evidence" value="ECO:0007669"/>
    <property type="project" value="InterPro"/>
</dbReference>
<evidence type="ECO:0000256" key="8">
    <source>
        <dbReference type="ARBA" id="ARBA00022833"/>
    </source>
</evidence>
<feature type="binding site" evidence="15">
    <location>
        <position position="88"/>
    </location>
    <ligand>
        <name>Zn(2+)</name>
        <dbReference type="ChEBI" id="CHEBI:29105"/>
        <note>catalytic</note>
    </ligand>
</feature>
<evidence type="ECO:0000256" key="5">
    <source>
        <dbReference type="ARBA" id="ARBA00007417"/>
    </source>
</evidence>
<dbReference type="InterPro" id="IPR002125">
    <property type="entry name" value="CMP_dCMP_dom"/>
</dbReference>
<feature type="binding site" evidence="14">
    <location>
        <position position="172"/>
    </location>
    <ligand>
        <name>substrate</name>
    </ligand>
</feature>
<evidence type="ECO:0000313" key="17">
    <source>
        <dbReference type="EMBL" id="MBC2600294.1"/>
    </source>
</evidence>
<reference evidence="17 18" key="1">
    <citation type="submission" date="2020-07" db="EMBL/GenBank/DDBJ databases">
        <authorList>
            <person name="Feng X."/>
        </authorList>
    </citation>
    <scope>NUCLEOTIDE SEQUENCE [LARGE SCALE GENOMIC DNA]</scope>
    <source>
        <strain evidence="17 18">JCM14086</strain>
    </source>
</reference>
<evidence type="ECO:0000256" key="6">
    <source>
        <dbReference type="ARBA" id="ARBA00022619"/>
    </source>
</evidence>
<feature type="binding site" evidence="15">
    <location>
        <position position="53"/>
    </location>
    <ligand>
        <name>Zn(2+)</name>
        <dbReference type="ChEBI" id="CHEBI:29105"/>
        <note>catalytic</note>
    </ligand>
</feature>
<keyword evidence="8 12" id="KW-0862">Zinc</keyword>
<accession>A0A7X1AV50</accession>
<evidence type="ECO:0000256" key="9">
    <source>
        <dbReference type="ARBA" id="ARBA00022857"/>
    </source>
</evidence>
<keyword evidence="11" id="KW-0511">Multifunctional enzyme</keyword>
<dbReference type="CDD" id="cd01284">
    <property type="entry name" value="Riboflavin_deaminase-reductase"/>
    <property type="match status" value="1"/>
</dbReference>
<gene>
    <name evidence="17" type="primary">ribD</name>
    <name evidence="17" type="ORF">H5P30_00705</name>
</gene>
<feature type="binding site" evidence="15">
    <location>
        <position position="79"/>
    </location>
    <ligand>
        <name>Zn(2+)</name>
        <dbReference type="ChEBI" id="CHEBI:29105"/>
        <note>catalytic</note>
    </ligand>
</feature>
<feature type="binding site" evidence="14">
    <location>
        <position position="208"/>
    </location>
    <ligand>
        <name>substrate</name>
    </ligand>
</feature>
<dbReference type="EC" id="1.1.1.193" evidence="12"/>
<evidence type="ECO:0000256" key="1">
    <source>
        <dbReference type="ARBA" id="ARBA00002151"/>
    </source>
</evidence>
<keyword evidence="10 12" id="KW-0560">Oxidoreductase</keyword>
<proteinExistence type="inferred from homology"/>
<dbReference type="InterPro" id="IPR004794">
    <property type="entry name" value="Eubact_RibD"/>
</dbReference>
<protein>
    <recommendedName>
        <fullName evidence="12">Riboflavin biosynthesis protein RibD</fullName>
    </recommendedName>
    <domain>
        <recommendedName>
            <fullName evidence="12">Diaminohydroxyphosphoribosylaminopyrimidine deaminase</fullName>
            <shortName evidence="12">DRAP deaminase</shortName>
            <ecNumber evidence="12">3.5.4.26</ecNumber>
        </recommendedName>
        <alternativeName>
            <fullName evidence="12">Riboflavin-specific deaminase</fullName>
        </alternativeName>
    </domain>
    <domain>
        <recommendedName>
            <fullName evidence="12">5-amino-6-(5-phosphoribosylamino)uracil reductase</fullName>
            <ecNumber evidence="12">1.1.1.193</ecNumber>
        </recommendedName>
        <alternativeName>
            <fullName evidence="12">HTP reductase</fullName>
        </alternativeName>
    </domain>
</protein>
<dbReference type="UniPathway" id="UPA00275">
    <property type="reaction ID" value="UER00401"/>
</dbReference>
<dbReference type="RefSeq" id="WP_185691048.1">
    <property type="nucleotide sequence ID" value="NZ_JACHVA010000009.1"/>
</dbReference>
<comment type="similarity">
    <text evidence="5 12">In the C-terminal section; belongs to the HTP reductase family.</text>
</comment>
<name>A0A7X1AV50_9BACT</name>
<comment type="pathway">
    <text evidence="2 12">Cofactor biosynthesis; riboflavin biosynthesis; 5-amino-6-(D-ribitylamino)uracil from GTP: step 2/4.</text>
</comment>
<dbReference type="Pfam" id="PF00383">
    <property type="entry name" value="dCMP_cyt_deam_1"/>
    <property type="match status" value="1"/>
</dbReference>
<evidence type="ECO:0000256" key="12">
    <source>
        <dbReference type="PIRNR" id="PIRNR006769"/>
    </source>
</evidence>
<dbReference type="AlphaFoldDB" id="A0A7X1AV50"/>
<dbReference type="PANTHER" id="PTHR38011:SF7">
    <property type="entry name" value="2,5-DIAMINO-6-RIBOSYLAMINO-4(3H)-PYRIMIDINONE 5'-PHOSPHATE REDUCTASE"/>
    <property type="match status" value="1"/>
</dbReference>
<dbReference type="Proteomes" id="UP000525652">
    <property type="component" value="Unassembled WGS sequence"/>
</dbReference>
<feature type="binding site" evidence="14">
    <location>
        <position position="297"/>
    </location>
    <ligand>
        <name>substrate</name>
    </ligand>
</feature>
<dbReference type="InterPro" id="IPR002734">
    <property type="entry name" value="RibDG_C"/>
</dbReference>
<dbReference type="GO" id="GO:0008703">
    <property type="term" value="F:5-amino-6-(5-phosphoribosylamino)uracil reductase activity"/>
    <property type="evidence" value="ECO:0007669"/>
    <property type="project" value="UniProtKB-EC"/>
</dbReference>
<evidence type="ECO:0000256" key="11">
    <source>
        <dbReference type="ARBA" id="ARBA00023268"/>
    </source>
</evidence>
<comment type="function">
    <text evidence="1 12">Converts 2,5-diamino-6-(ribosylamino)-4(3h)-pyrimidinone 5'-phosphate into 5-amino-6-(ribosylamino)-2,4(1h,3h)-pyrimidinedione 5'-phosphate.</text>
</comment>
<feature type="binding site" evidence="14">
    <location>
        <position position="188"/>
    </location>
    <ligand>
        <name>substrate</name>
    </ligand>
</feature>
<evidence type="ECO:0000256" key="3">
    <source>
        <dbReference type="ARBA" id="ARBA00004910"/>
    </source>
</evidence>
<comment type="caution">
    <text evidence="17">The sequence shown here is derived from an EMBL/GenBank/DDBJ whole genome shotgun (WGS) entry which is preliminary data.</text>
</comment>
<evidence type="ECO:0000256" key="14">
    <source>
        <dbReference type="PIRSR" id="PIRSR006769-2"/>
    </source>
</evidence>
<dbReference type="PROSITE" id="PS51747">
    <property type="entry name" value="CYT_DCMP_DEAMINASES_2"/>
    <property type="match status" value="1"/>
</dbReference>
<dbReference type="PIRSF" id="PIRSF006769">
    <property type="entry name" value="RibD"/>
    <property type="match status" value="1"/>
</dbReference>
<evidence type="ECO:0000256" key="4">
    <source>
        <dbReference type="ARBA" id="ARBA00005259"/>
    </source>
</evidence>
<dbReference type="SUPFAM" id="SSF53597">
    <property type="entry name" value="Dihydrofolate reductase-like"/>
    <property type="match status" value="1"/>
</dbReference>
<evidence type="ECO:0000256" key="15">
    <source>
        <dbReference type="PIRSR" id="PIRSR006769-3"/>
    </source>
</evidence>
<dbReference type="SUPFAM" id="SSF53927">
    <property type="entry name" value="Cytidine deaminase-like"/>
    <property type="match status" value="1"/>
</dbReference>
<comment type="catalytic activity">
    <reaction evidence="12">
        <text>5-amino-6-(5-phospho-D-ribitylamino)uracil + NADP(+) = 5-amino-6-(5-phospho-D-ribosylamino)uracil + NADPH + H(+)</text>
        <dbReference type="Rhea" id="RHEA:17845"/>
        <dbReference type="ChEBI" id="CHEBI:15378"/>
        <dbReference type="ChEBI" id="CHEBI:57783"/>
        <dbReference type="ChEBI" id="CHEBI:58349"/>
        <dbReference type="ChEBI" id="CHEBI:58421"/>
        <dbReference type="ChEBI" id="CHEBI:58453"/>
        <dbReference type="EC" id="1.1.1.193"/>
    </reaction>
</comment>
<keyword evidence="18" id="KW-1185">Reference proteome</keyword>
<sequence>MSPEVDERWMRRAIEVARKGWGTTHPNPLVGAVLADREQILAEGYHEVAGGPHAEVQALRQWEGVVPDSATLYVTLEPCSTVGRTPACTQAIIDAGIKRVVVGALDDDARHRGKGLEILRSAGIAATAGVLEQDCEDLNLIFHFFHRTGRAMIAAKVATTIDGRTAVEGGASKWITGEKSRANVHQWRRYFPAIAVGARTAIADDPSLTSRLGPKDFCPVRIIFDRTGRLVNFPNLRVLTDKFRDKTVIFVSDEAYDKVRKVVSDEVRVVRCPGEGEIRDFLLGWLANEGLHGIYVEGGSVLHSRLFAEQAVDYLFAYRAPKLFLDDRARPVAGGRYLEDPSEAITLEDCRHEIFGSDQLLRGRICYPVGKERS</sequence>
<comment type="cofactor">
    <cofactor evidence="12 15">
        <name>Zn(2+)</name>
        <dbReference type="ChEBI" id="CHEBI:29105"/>
    </cofactor>
    <text evidence="12 15">Binds 1 zinc ion.</text>
</comment>
<feature type="binding site" evidence="14">
    <location>
        <position position="158"/>
    </location>
    <ligand>
        <name>NADP(+)</name>
        <dbReference type="ChEBI" id="CHEBI:58349"/>
    </ligand>
</feature>
<feature type="active site" description="Proton donor" evidence="13">
    <location>
        <position position="55"/>
    </location>
</feature>
<dbReference type="InterPro" id="IPR050765">
    <property type="entry name" value="Riboflavin_Biosynth_HTPR"/>
</dbReference>
<dbReference type="Gene3D" id="3.40.140.10">
    <property type="entry name" value="Cytidine Deaminase, domain 2"/>
    <property type="match status" value="1"/>
</dbReference>
<dbReference type="NCBIfam" id="TIGR00326">
    <property type="entry name" value="eubact_ribD"/>
    <property type="match status" value="1"/>
</dbReference>
<feature type="binding site" evidence="14">
    <location>
        <position position="211"/>
    </location>
    <ligand>
        <name>substrate</name>
    </ligand>
</feature>
<dbReference type="InterPro" id="IPR016192">
    <property type="entry name" value="APOBEC/CMP_deaminase_Zn-bd"/>
</dbReference>
<evidence type="ECO:0000259" key="16">
    <source>
        <dbReference type="PROSITE" id="PS51747"/>
    </source>
</evidence>
<comment type="pathway">
    <text evidence="3 12">Cofactor biosynthesis; riboflavin biosynthesis; 5-amino-6-(D-ribitylamino)uracil from GTP: step 3/4.</text>
</comment>
<keyword evidence="6 12" id="KW-0686">Riboflavin biosynthesis</keyword>
<dbReference type="InterPro" id="IPR016193">
    <property type="entry name" value="Cytidine_deaminase-like"/>
</dbReference>
<keyword evidence="7 12" id="KW-0479">Metal-binding</keyword>
<evidence type="ECO:0000256" key="7">
    <source>
        <dbReference type="ARBA" id="ARBA00022723"/>
    </source>
</evidence>
<comment type="similarity">
    <text evidence="4 12">In the N-terminal section; belongs to the cytidine and deoxycytidylate deaminase family.</text>
</comment>
<dbReference type="PANTHER" id="PTHR38011">
    <property type="entry name" value="DIHYDROFOLATE REDUCTASE FAMILY PROTEIN (AFU_ORTHOLOGUE AFUA_8G06820)"/>
    <property type="match status" value="1"/>
</dbReference>
<evidence type="ECO:0000313" key="18">
    <source>
        <dbReference type="Proteomes" id="UP000525652"/>
    </source>
</evidence>
<dbReference type="EC" id="3.5.4.26" evidence="12"/>
<organism evidence="17 18">
    <name type="scientific">Puniceicoccus vermicola</name>
    <dbReference type="NCBI Taxonomy" id="388746"/>
    <lineage>
        <taxon>Bacteria</taxon>
        <taxon>Pseudomonadati</taxon>
        <taxon>Verrucomicrobiota</taxon>
        <taxon>Opitutia</taxon>
        <taxon>Puniceicoccales</taxon>
        <taxon>Puniceicoccaceae</taxon>
        <taxon>Puniceicoccus</taxon>
    </lineage>
</organism>